<dbReference type="Proteomes" id="UP000319576">
    <property type="component" value="Chromosome"/>
</dbReference>
<accession>A0A517XRE5</accession>
<keyword evidence="1" id="KW-0472">Membrane</keyword>
<feature type="transmembrane region" description="Helical" evidence="1">
    <location>
        <begin position="18"/>
        <end position="41"/>
    </location>
</feature>
<keyword evidence="3" id="KW-1185">Reference proteome</keyword>
<dbReference type="KEGG" id="uli:ETAA1_20410"/>
<evidence type="ECO:0008006" key="4">
    <source>
        <dbReference type="Google" id="ProtNLM"/>
    </source>
</evidence>
<name>A0A517XRE5_9BACT</name>
<keyword evidence="1" id="KW-0812">Transmembrane</keyword>
<protein>
    <recommendedName>
        <fullName evidence="4">DUF3137 domain-containing protein</fullName>
    </recommendedName>
</protein>
<reference evidence="2 3" key="1">
    <citation type="submission" date="2019-02" db="EMBL/GenBank/DDBJ databases">
        <title>Deep-cultivation of Planctomycetes and their phenomic and genomic characterization uncovers novel biology.</title>
        <authorList>
            <person name="Wiegand S."/>
            <person name="Jogler M."/>
            <person name="Boedeker C."/>
            <person name="Pinto D."/>
            <person name="Vollmers J."/>
            <person name="Rivas-Marin E."/>
            <person name="Kohn T."/>
            <person name="Peeters S.H."/>
            <person name="Heuer A."/>
            <person name="Rast P."/>
            <person name="Oberbeckmann S."/>
            <person name="Bunk B."/>
            <person name="Jeske O."/>
            <person name="Meyerdierks A."/>
            <person name="Storesund J.E."/>
            <person name="Kallscheuer N."/>
            <person name="Luecker S."/>
            <person name="Lage O.M."/>
            <person name="Pohl T."/>
            <person name="Merkel B.J."/>
            <person name="Hornburger P."/>
            <person name="Mueller R.-W."/>
            <person name="Bruemmer F."/>
            <person name="Labrenz M."/>
            <person name="Spormann A.M."/>
            <person name="Op den Camp H."/>
            <person name="Overmann J."/>
            <person name="Amann R."/>
            <person name="Jetten M.S.M."/>
            <person name="Mascher T."/>
            <person name="Medema M.H."/>
            <person name="Devos D.P."/>
            <person name="Kaster A.-K."/>
            <person name="Ovreas L."/>
            <person name="Rohde M."/>
            <person name="Galperin M.Y."/>
            <person name="Jogler C."/>
        </authorList>
    </citation>
    <scope>NUCLEOTIDE SEQUENCE [LARGE SCALE GENOMIC DNA]</scope>
    <source>
        <strain evidence="2 3">ETA_A1</strain>
    </source>
</reference>
<sequence length="271" mass="29997">MNDAELAAARGRITRGRIIFLFCLLMAPASFVLSCCCTLFFPPEVDLAFGLMPALVLPVVFLIAAFFARRPVKAAAAEVELIRWADENGFRYRRRAEKTAADAVYTMGGENERKYHMTGEVGGGRVEVLNRWSRSGFSEVVEVEAEQTEAALVGVLPRELDFVLLPKGEMGEVLDLTRGERLRFRDDPEFDRAFIVYSENPDSIEGGLPERFVVRCLKRPEYTVAARLGTLLVFRLNYVCTPDGYDSLLDHTLALAAALGGAGGTPRHVTT</sequence>
<proteinExistence type="predicted"/>
<dbReference type="AlphaFoldDB" id="A0A517XRE5"/>
<evidence type="ECO:0000313" key="3">
    <source>
        <dbReference type="Proteomes" id="UP000319576"/>
    </source>
</evidence>
<evidence type="ECO:0000313" key="2">
    <source>
        <dbReference type="EMBL" id="QDU20098.1"/>
    </source>
</evidence>
<evidence type="ECO:0000256" key="1">
    <source>
        <dbReference type="SAM" id="Phobius"/>
    </source>
</evidence>
<keyword evidence="1" id="KW-1133">Transmembrane helix</keyword>
<organism evidence="2 3">
    <name type="scientific">Urbifossiella limnaea</name>
    <dbReference type="NCBI Taxonomy" id="2528023"/>
    <lineage>
        <taxon>Bacteria</taxon>
        <taxon>Pseudomonadati</taxon>
        <taxon>Planctomycetota</taxon>
        <taxon>Planctomycetia</taxon>
        <taxon>Gemmatales</taxon>
        <taxon>Gemmataceae</taxon>
        <taxon>Urbifossiella</taxon>
    </lineage>
</organism>
<gene>
    <name evidence="2" type="ORF">ETAA1_20410</name>
</gene>
<dbReference type="RefSeq" id="WP_145237085.1">
    <property type="nucleotide sequence ID" value="NZ_CP036273.1"/>
</dbReference>
<dbReference type="EMBL" id="CP036273">
    <property type="protein sequence ID" value="QDU20098.1"/>
    <property type="molecule type" value="Genomic_DNA"/>
</dbReference>
<feature type="transmembrane region" description="Helical" evidence="1">
    <location>
        <begin position="47"/>
        <end position="68"/>
    </location>
</feature>